<comment type="caution">
    <text evidence="1">The sequence shown here is derived from an EMBL/GenBank/DDBJ whole genome shotgun (WGS) entry which is preliminary data.</text>
</comment>
<proteinExistence type="predicted"/>
<dbReference type="Proteomes" id="UP000807469">
    <property type="component" value="Unassembled WGS sequence"/>
</dbReference>
<reference evidence="1" key="1">
    <citation type="submission" date="2020-11" db="EMBL/GenBank/DDBJ databases">
        <authorList>
            <consortium name="DOE Joint Genome Institute"/>
            <person name="Ahrendt S."/>
            <person name="Riley R."/>
            <person name="Andreopoulos W."/>
            <person name="Labutti K."/>
            <person name="Pangilinan J."/>
            <person name="Ruiz-Duenas F.J."/>
            <person name="Barrasa J.M."/>
            <person name="Sanchez-Garcia M."/>
            <person name="Camarero S."/>
            <person name="Miyauchi S."/>
            <person name="Serrano A."/>
            <person name="Linde D."/>
            <person name="Babiker R."/>
            <person name="Drula E."/>
            <person name="Ayuso-Fernandez I."/>
            <person name="Pacheco R."/>
            <person name="Padilla G."/>
            <person name="Ferreira P."/>
            <person name="Barriuso J."/>
            <person name="Kellner H."/>
            <person name="Castanera R."/>
            <person name="Alfaro M."/>
            <person name="Ramirez L."/>
            <person name="Pisabarro A.G."/>
            <person name="Kuo A."/>
            <person name="Tritt A."/>
            <person name="Lipzen A."/>
            <person name="He G."/>
            <person name="Yan M."/>
            <person name="Ng V."/>
            <person name="Cullen D."/>
            <person name="Martin F."/>
            <person name="Rosso M.-N."/>
            <person name="Henrissat B."/>
            <person name="Hibbett D."/>
            <person name="Martinez A.T."/>
            <person name="Grigoriev I.V."/>
        </authorList>
    </citation>
    <scope>NUCLEOTIDE SEQUENCE</scope>
    <source>
        <strain evidence="1">CIRM-BRFM 674</strain>
    </source>
</reference>
<accession>A0A9P6CL53</accession>
<keyword evidence="2" id="KW-1185">Reference proteome</keyword>
<sequence>MAAEQDEISSLIACLENESEGLEQALRPFKRAARWFSLTIGPFANIDAAVYSGAAKITNSDPPPNADESDLATFKLMLKVCPGLKDAIRGFNGDANLLKCLIGHLSTSAANARADDTSSCRKATAWCIASA</sequence>
<evidence type="ECO:0000313" key="2">
    <source>
        <dbReference type="Proteomes" id="UP000807469"/>
    </source>
</evidence>
<dbReference type="EMBL" id="MU155863">
    <property type="protein sequence ID" value="KAF9470736.1"/>
    <property type="molecule type" value="Genomic_DNA"/>
</dbReference>
<dbReference type="OrthoDB" id="3220614at2759"/>
<protein>
    <submittedName>
        <fullName evidence="1">Uncharacterized protein</fullName>
    </submittedName>
</protein>
<organism evidence="1 2">
    <name type="scientific">Pholiota conissans</name>
    <dbReference type="NCBI Taxonomy" id="109636"/>
    <lineage>
        <taxon>Eukaryota</taxon>
        <taxon>Fungi</taxon>
        <taxon>Dikarya</taxon>
        <taxon>Basidiomycota</taxon>
        <taxon>Agaricomycotina</taxon>
        <taxon>Agaricomycetes</taxon>
        <taxon>Agaricomycetidae</taxon>
        <taxon>Agaricales</taxon>
        <taxon>Agaricineae</taxon>
        <taxon>Strophariaceae</taxon>
        <taxon>Pholiota</taxon>
    </lineage>
</organism>
<name>A0A9P6CL53_9AGAR</name>
<dbReference type="AlphaFoldDB" id="A0A9P6CL53"/>
<evidence type="ECO:0000313" key="1">
    <source>
        <dbReference type="EMBL" id="KAF9470736.1"/>
    </source>
</evidence>
<gene>
    <name evidence="1" type="ORF">BDN70DRAFT_939462</name>
</gene>